<keyword evidence="9" id="KW-1185">Reference proteome</keyword>
<feature type="domain" description="WRKY" evidence="7">
    <location>
        <begin position="178"/>
        <end position="243"/>
    </location>
</feature>
<evidence type="ECO:0000256" key="2">
    <source>
        <dbReference type="ARBA" id="ARBA00023015"/>
    </source>
</evidence>
<feature type="compositionally biased region" description="Basic and acidic residues" evidence="6">
    <location>
        <begin position="132"/>
        <end position="155"/>
    </location>
</feature>
<dbReference type="InterPro" id="IPR036576">
    <property type="entry name" value="WRKY_dom_sf"/>
</dbReference>
<protein>
    <recommendedName>
        <fullName evidence="7">WRKY domain-containing protein</fullName>
    </recommendedName>
</protein>
<feature type="compositionally biased region" description="Low complexity" evidence="6">
    <location>
        <begin position="300"/>
        <end position="314"/>
    </location>
</feature>
<dbReference type="Pfam" id="PF03106">
    <property type="entry name" value="WRKY"/>
    <property type="match status" value="1"/>
</dbReference>
<name>A0AAE1JS25_9FABA</name>
<dbReference type="GO" id="GO:0003700">
    <property type="term" value="F:DNA-binding transcription factor activity"/>
    <property type="evidence" value="ECO:0007669"/>
    <property type="project" value="InterPro"/>
</dbReference>
<evidence type="ECO:0000256" key="1">
    <source>
        <dbReference type="ARBA" id="ARBA00004123"/>
    </source>
</evidence>
<keyword evidence="3" id="KW-0238">DNA-binding</keyword>
<dbReference type="PANTHER" id="PTHR31221:SF358">
    <property type="entry name" value="WRKY TRANSCRIPTION FACTOR 71"/>
    <property type="match status" value="1"/>
</dbReference>
<reference evidence="8" key="1">
    <citation type="submission" date="2023-10" db="EMBL/GenBank/DDBJ databases">
        <title>Chromosome-level genome of the transformable northern wattle, Acacia crassicarpa.</title>
        <authorList>
            <person name="Massaro I."/>
            <person name="Sinha N.R."/>
            <person name="Poethig S."/>
            <person name="Leichty A.R."/>
        </authorList>
    </citation>
    <scope>NUCLEOTIDE SEQUENCE</scope>
    <source>
        <strain evidence="8">Acra3RX</strain>
        <tissue evidence="8">Leaf</tissue>
    </source>
</reference>
<feature type="region of interest" description="Disordered" evidence="6">
    <location>
        <begin position="291"/>
        <end position="349"/>
    </location>
</feature>
<gene>
    <name evidence="8" type="ORF">QN277_018629</name>
</gene>
<evidence type="ECO:0000313" key="9">
    <source>
        <dbReference type="Proteomes" id="UP001293593"/>
    </source>
</evidence>
<feature type="compositionally biased region" description="Acidic residues" evidence="6">
    <location>
        <begin position="122"/>
        <end position="131"/>
    </location>
</feature>
<comment type="caution">
    <text evidence="8">The sequence shown here is derived from an EMBL/GenBank/DDBJ whole genome shotgun (WGS) entry which is preliminary data.</text>
</comment>
<organism evidence="8 9">
    <name type="scientific">Acacia crassicarpa</name>
    <name type="common">northern wattle</name>
    <dbReference type="NCBI Taxonomy" id="499986"/>
    <lineage>
        <taxon>Eukaryota</taxon>
        <taxon>Viridiplantae</taxon>
        <taxon>Streptophyta</taxon>
        <taxon>Embryophyta</taxon>
        <taxon>Tracheophyta</taxon>
        <taxon>Spermatophyta</taxon>
        <taxon>Magnoliopsida</taxon>
        <taxon>eudicotyledons</taxon>
        <taxon>Gunneridae</taxon>
        <taxon>Pentapetalae</taxon>
        <taxon>rosids</taxon>
        <taxon>fabids</taxon>
        <taxon>Fabales</taxon>
        <taxon>Fabaceae</taxon>
        <taxon>Caesalpinioideae</taxon>
        <taxon>mimosoid clade</taxon>
        <taxon>Acacieae</taxon>
        <taxon>Acacia</taxon>
    </lineage>
</organism>
<dbReference type="InterPro" id="IPR044810">
    <property type="entry name" value="WRKY_plant"/>
</dbReference>
<feature type="compositionally biased region" description="Low complexity" evidence="6">
    <location>
        <begin position="111"/>
        <end position="121"/>
    </location>
</feature>
<dbReference type="InterPro" id="IPR003657">
    <property type="entry name" value="WRKY_dom"/>
</dbReference>
<accession>A0AAE1JS25</accession>
<evidence type="ECO:0000259" key="7">
    <source>
        <dbReference type="PROSITE" id="PS50811"/>
    </source>
</evidence>
<dbReference type="SMART" id="SM00774">
    <property type="entry name" value="WRKY"/>
    <property type="match status" value="1"/>
</dbReference>
<dbReference type="PANTHER" id="PTHR31221">
    <property type="entry name" value="WRKY TRANSCRIPTION FACTOR PROTEIN 1-RELATED"/>
    <property type="match status" value="1"/>
</dbReference>
<evidence type="ECO:0000313" key="8">
    <source>
        <dbReference type="EMBL" id="KAK4275571.1"/>
    </source>
</evidence>
<feature type="region of interest" description="Disordered" evidence="6">
    <location>
        <begin position="81"/>
        <end position="168"/>
    </location>
</feature>
<evidence type="ECO:0000256" key="4">
    <source>
        <dbReference type="ARBA" id="ARBA00023163"/>
    </source>
</evidence>
<dbReference type="Proteomes" id="UP001293593">
    <property type="component" value="Unassembled WGS sequence"/>
</dbReference>
<sequence length="349" mass="39291">MANEKDHYYDQYDLNNFYNYNHHQNLVQGFDHQHHPSANSHSTSGASFTDCLNGGFMDYNVLSRAFDLSCSSASEVISSSINDHDQLNNPKKPSETSPTTTVGDSQVVRLNSSVSNSSSNNEAEEAVVTEEDSAKSFKKEKDQDADQMSKKENKGKGNNTNKKEKKAREPRFAFLTKSEVDHLEDGYRWRKYGQKAVKNSPYPRSYYRCTSQKCNVKKRVERSFQDPSVVVTTYEGQHNHHCPATLRGSANAAMMLSSAAASPSLFGSSPMGRTAMFPQELLAQFLPSYQGDDHLHHQNHPMFHQNPNNNNNNNSHHHHHHQVPLDHGLLQDLLPPSSSSSFPGRQQEQ</sequence>
<dbReference type="PROSITE" id="PS50811">
    <property type="entry name" value="WRKY"/>
    <property type="match status" value="1"/>
</dbReference>
<proteinExistence type="predicted"/>
<keyword evidence="4" id="KW-0804">Transcription</keyword>
<dbReference type="FunFam" id="2.20.25.80:FF:000003">
    <property type="entry name" value="WRKY transcription factor 57"/>
    <property type="match status" value="1"/>
</dbReference>
<evidence type="ECO:0000256" key="5">
    <source>
        <dbReference type="ARBA" id="ARBA00023242"/>
    </source>
</evidence>
<dbReference type="SUPFAM" id="SSF118290">
    <property type="entry name" value="WRKY DNA-binding domain"/>
    <property type="match status" value="1"/>
</dbReference>
<dbReference type="GO" id="GO:0043565">
    <property type="term" value="F:sequence-specific DNA binding"/>
    <property type="evidence" value="ECO:0007669"/>
    <property type="project" value="InterPro"/>
</dbReference>
<evidence type="ECO:0000256" key="3">
    <source>
        <dbReference type="ARBA" id="ARBA00023125"/>
    </source>
</evidence>
<dbReference type="Gene3D" id="2.20.25.80">
    <property type="entry name" value="WRKY domain"/>
    <property type="match status" value="1"/>
</dbReference>
<dbReference type="EMBL" id="JAWXYG010000004">
    <property type="protein sequence ID" value="KAK4275571.1"/>
    <property type="molecule type" value="Genomic_DNA"/>
</dbReference>
<comment type="subcellular location">
    <subcellularLocation>
        <location evidence="1">Nucleus</location>
    </subcellularLocation>
</comment>
<keyword evidence="2" id="KW-0805">Transcription regulation</keyword>
<evidence type="ECO:0000256" key="6">
    <source>
        <dbReference type="SAM" id="MobiDB-lite"/>
    </source>
</evidence>
<keyword evidence="5" id="KW-0539">Nucleus</keyword>
<dbReference type="GO" id="GO:0005634">
    <property type="term" value="C:nucleus"/>
    <property type="evidence" value="ECO:0007669"/>
    <property type="project" value="UniProtKB-SubCell"/>
</dbReference>
<dbReference type="AlphaFoldDB" id="A0AAE1JS25"/>